<dbReference type="InterPro" id="IPR046960">
    <property type="entry name" value="PPR_At4g14850-like_plant"/>
</dbReference>
<dbReference type="Pfam" id="PF13041">
    <property type="entry name" value="PPR_2"/>
    <property type="match status" value="1"/>
</dbReference>
<accession>A0AAD8MQT6</accession>
<evidence type="ECO:0000256" key="2">
    <source>
        <dbReference type="PROSITE-ProRule" id="PRU00708"/>
    </source>
</evidence>
<dbReference type="PROSITE" id="PS51375">
    <property type="entry name" value="PPR"/>
    <property type="match status" value="6"/>
</dbReference>
<feature type="repeat" description="PPR" evidence="2">
    <location>
        <begin position="95"/>
        <end position="129"/>
    </location>
</feature>
<gene>
    <name evidence="3" type="ORF">POM88_019741</name>
</gene>
<reference evidence="3" key="2">
    <citation type="submission" date="2023-05" db="EMBL/GenBank/DDBJ databases">
        <authorList>
            <person name="Schelkunov M.I."/>
        </authorList>
    </citation>
    <scope>NUCLEOTIDE SEQUENCE</scope>
    <source>
        <strain evidence="3">Hsosn_3</strain>
        <tissue evidence="3">Leaf</tissue>
    </source>
</reference>
<feature type="repeat" description="PPR" evidence="2">
    <location>
        <begin position="393"/>
        <end position="427"/>
    </location>
</feature>
<feature type="repeat" description="PPR" evidence="2">
    <location>
        <begin position="531"/>
        <end position="566"/>
    </location>
</feature>
<keyword evidence="1" id="KW-0677">Repeat</keyword>
<evidence type="ECO:0000313" key="4">
    <source>
        <dbReference type="Proteomes" id="UP001237642"/>
    </source>
</evidence>
<dbReference type="PANTHER" id="PTHR47926">
    <property type="entry name" value="PENTATRICOPEPTIDE REPEAT-CONTAINING PROTEIN"/>
    <property type="match status" value="1"/>
</dbReference>
<dbReference type="EMBL" id="JAUIZM010000005">
    <property type="protein sequence ID" value="KAK1382006.1"/>
    <property type="molecule type" value="Genomic_DNA"/>
</dbReference>
<feature type="repeat" description="PPR" evidence="2">
    <location>
        <begin position="496"/>
        <end position="530"/>
    </location>
</feature>
<proteinExistence type="predicted"/>
<comment type="caution">
    <text evidence="3">The sequence shown here is derived from an EMBL/GenBank/DDBJ whole genome shotgun (WGS) entry which is preliminary data.</text>
</comment>
<dbReference type="FunFam" id="1.25.40.10:FF:000366">
    <property type="entry name" value="Pentatricopeptide (PPR) repeat-containing protein"/>
    <property type="match status" value="1"/>
</dbReference>
<name>A0AAD8MQT6_9APIA</name>
<dbReference type="SUPFAM" id="SSF48452">
    <property type="entry name" value="TPR-like"/>
    <property type="match status" value="1"/>
</dbReference>
<dbReference type="FunFam" id="1.25.40.10:FF:000073">
    <property type="entry name" value="Pentatricopeptide repeat-containing protein chloroplastic"/>
    <property type="match status" value="1"/>
</dbReference>
<dbReference type="Pfam" id="PF20431">
    <property type="entry name" value="E_motif"/>
    <property type="match status" value="1"/>
</dbReference>
<dbReference type="Proteomes" id="UP001237642">
    <property type="component" value="Unassembled WGS sequence"/>
</dbReference>
<organism evidence="3 4">
    <name type="scientific">Heracleum sosnowskyi</name>
    <dbReference type="NCBI Taxonomy" id="360622"/>
    <lineage>
        <taxon>Eukaryota</taxon>
        <taxon>Viridiplantae</taxon>
        <taxon>Streptophyta</taxon>
        <taxon>Embryophyta</taxon>
        <taxon>Tracheophyta</taxon>
        <taxon>Spermatophyta</taxon>
        <taxon>Magnoliopsida</taxon>
        <taxon>eudicotyledons</taxon>
        <taxon>Gunneridae</taxon>
        <taxon>Pentapetalae</taxon>
        <taxon>asterids</taxon>
        <taxon>campanulids</taxon>
        <taxon>Apiales</taxon>
        <taxon>Apiaceae</taxon>
        <taxon>Apioideae</taxon>
        <taxon>apioid superclade</taxon>
        <taxon>Tordylieae</taxon>
        <taxon>Tordyliinae</taxon>
        <taxon>Heracleum</taxon>
    </lineage>
</organism>
<feature type="repeat" description="PPR" evidence="2">
    <location>
        <begin position="191"/>
        <end position="225"/>
    </location>
</feature>
<sequence>MQLHPSQLSRLLKLPHTFPPKFKPIYTTQTQSFSSSHPVLNLCNNPKHLLQIHARYILHGLIQNPTLCSKLIDSYTNLGLFKQAQQLFYSCTNPNSIVYNSLICNLYKFGELKKALVVYQEMMKKCVCLDENAYFFVLKCCFELCDVVNFEKIYVNVIKLGFDCFEFVNRGFDFGGSWNACNVTEEMTSGEVGFWNFLIFEACRRREFKESFRVFGRMRMGGVWPDSVTIVNLLRASCDLMSLEVGRMVHCVVCVSRLSDDLAVNTALLSFYSKMGCLEVARMLFDRIRGRDCVVWNLMISAYSRNGCLIESLELLMVMVRSGVRTDLFTALAAISSIGELKCIERGKEMHGHVIRNGLDYQVSVHNSLIDMYCKCGGLVSARMVFDLVTNKTMISWSSMIKGFVSHEQFSDAFSLFREMKLKGYRIDFITVINILPAFVSLGALEQLKYLHGYSTKCGLTSFASVTTAFLASYAKCGCIEMAQKLFEEDEFTHKDVIAWNSMIGAYSKHGNWLQCFNMYTQLKLTNLKPDQVTFLSVLTACVNSGSVDEGWECFREMTERYGCQPKEEHYACMVDLLGRTGRIKEALELINSMTFNPDARVWGPLLSACKLHPDMKVAELAAERLITMEPKNAGNYILLSNIYAAAGKWEEVARMRVFLRDRGLKKTPGCSWLDINGKNHEFRVADQSHPQSHDIYTILRNLELEIKKIMKKESSGSYYNDNI</sequence>
<dbReference type="NCBIfam" id="TIGR00756">
    <property type="entry name" value="PPR"/>
    <property type="match status" value="5"/>
</dbReference>
<keyword evidence="4" id="KW-1185">Reference proteome</keyword>
<dbReference type="InterPro" id="IPR011990">
    <property type="entry name" value="TPR-like_helical_dom_sf"/>
</dbReference>
<protein>
    <submittedName>
        <fullName evidence="3">Mediator of RNA polymerase II transcription subunit 16-like</fullName>
    </submittedName>
</protein>
<evidence type="ECO:0000256" key="1">
    <source>
        <dbReference type="ARBA" id="ARBA00022737"/>
    </source>
</evidence>
<dbReference type="AlphaFoldDB" id="A0AAD8MQT6"/>
<dbReference type="InterPro" id="IPR002885">
    <property type="entry name" value="PPR_rpt"/>
</dbReference>
<dbReference type="Gene3D" id="1.25.40.10">
    <property type="entry name" value="Tetratricopeptide repeat domain"/>
    <property type="match status" value="4"/>
</dbReference>
<dbReference type="GO" id="GO:0009451">
    <property type="term" value="P:RNA modification"/>
    <property type="evidence" value="ECO:0007669"/>
    <property type="project" value="InterPro"/>
</dbReference>
<feature type="repeat" description="PPR" evidence="2">
    <location>
        <begin position="292"/>
        <end position="326"/>
    </location>
</feature>
<dbReference type="GO" id="GO:0003723">
    <property type="term" value="F:RNA binding"/>
    <property type="evidence" value="ECO:0007669"/>
    <property type="project" value="InterPro"/>
</dbReference>
<evidence type="ECO:0000313" key="3">
    <source>
        <dbReference type="EMBL" id="KAK1382006.1"/>
    </source>
</evidence>
<dbReference type="FunFam" id="1.25.40.10:FF:000031">
    <property type="entry name" value="Pentatricopeptide repeat-containing protein mitochondrial"/>
    <property type="match status" value="1"/>
</dbReference>
<dbReference type="InterPro" id="IPR046848">
    <property type="entry name" value="E_motif"/>
</dbReference>
<dbReference type="Pfam" id="PF01535">
    <property type="entry name" value="PPR"/>
    <property type="match status" value="8"/>
</dbReference>
<reference evidence="3" key="1">
    <citation type="submission" date="2023-02" db="EMBL/GenBank/DDBJ databases">
        <title>Genome of toxic invasive species Heracleum sosnowskyi carries increased number of genes despite the absence of recent whole-genome duplications.</title>
        <authorList>
            <person name="Schelkunov M."/>
            <person name="Shtratnikova V."/>
            <person name="Makarenko M."/>
            <person name="Klepikova A."/>
            <person name="Omelchenko D."/>
            <person name="Novikova G."/>
            <person name="Obukhova E."/>
            <person name="Bogdanov V."/>
            <person name="Penin A."/>
            <person name="Logacheva M."/>
        </authorList>
    </citation>
    <scope>NUCLEOTIDE SEQUENCE</scope>
    <source>
        <strain evidence="3">Hsosn_3</strain>
        <tissue evidence="3">Leaf</tissue>
    </source>
</reference>